<organism evidence="9 10">
    <name type="scientific">Alistipes hominis</name>
    <dbReference type="NCBI Taxonomy" id="2763015"/>
    <lineage>
        <taxon>Bacteria</taxon>
        <taxon>Pseudomonadati</taxon>
        <taxon>Bacteroidota</taxon>
        <taxon>Bacteroidia</taxon>
        <taxon>Bacteroidales</taxon>
        <taxon>Rikenellaceae</taxon>
        <taxon>Alistipes</taxon>
    </lineage>
</organism>
<dbReference type="InterPro" id="IPR017853">
    <property type="entry name" value="GH"/>
</dbReference>
<name>A0ABR7CNL7_9BACT</name>
<keyword evidence="10" id="KW-1185">Reference proteome</keyword>
<evidence type="ECO:0000259" key="8">
    <source>
        <dbReference type="SMART" id="SM00642"/>
    </source>
</evidence>
<dbReference type="Gene3D" id="2.60.40.1180">
    <property type="entry name" value="Golgi alpha-mannosidase II"/>
    <property type="match status" value="1"/>
</dbReference>
<dbReference type="InterPro" id="IPR014756">
    <property type="entry name" value="Ig_E-set"/>
</dbReference>
<comment type="caution">
    <text evidence="9">The sequence shown here is derived from an EMBL/GenBank/DDBJ whole genome shotgun (WGS) entry which is preliminary data.</text>
</comment>
<evidence type="ECO:0000313" key="9">
    <source>
        <dbReference type="EMBL" id="MBC5617259.1"/>
    </source>
</evidence>
<keyword evidence="7" id="KW-0119">Carbohydrate metabolism</keyword>
<protein>
    <recommendedName>
        <fullName evidence="4">1,4-alpha-glucan branching enzyme</fullName>
        <ecNumber evidence="4">2.4.1.18</ecNumber>
    </recommendedName>
</protein>
<dbReference type="EC" id="2.4.1.18" evidence="4"/>
<dbReference type="SMART" id="SM00642">
    <property type="entry name" value="Aamy"/>
    <property type="match status" value="1"/>
</dbReference>
<dbReference type="Pfam" id="PF02806">
    <property type="entry name" value="Alpha-amylase_C"/>
    <property type="match status" value="1"/>
</dbReference>
<evidence type="ECO:0000256" key="2">
    <source>
        <dbReference type="ARBA" id="ARBA00002953"/>
    </source>
</evidence>
<dbReference type="InterPro" id="IPR006047">
    <property type="entry name" value="GH13_cat_dom"/>
</dbReference>
<reference evidence="9 10" key="1">
    <citation type="submission" date="2020-08" db="EMBL/GenBank/DDBJ databases">
        <title>Genome public.</title>
        <authorList>
            <person name="Liu C."/>
            <person name="Sun Q."/>
        </authorList>
    </citation>
    <scope>NUCLEOTIDE SEQUENCE [LARGE SCALE GENOMIC DNA]</scope>
    <source>
        <strain evidence="9 10">New-7</strain>
    </source>
</reference>
<dbReference type="Pfam" id="PF02922">
    <property type="entry name" value="CBM_48"/>
    <property type="match status" value="1"/>
</dbReference>
<dbReference type="SUPFAM" id="SSF81296">
    <property type="entry name" value="E set domains"/>
    <property type="match status" value="1"/>
</dbReference>
<dbReference type="RefSeq" id="WP_118457271.1">
    <property type="nucleotide sequence ID" value="NZ_JACOOK010000005.1"/>
</dbReference>
<comment type="catalytic activity">
    <reaction evidence="1">
        <text>Transfers a segment of a (1-&gt;4)-alpha-D-glucan chain to a primary hydroxy group in a similar glucan chain.</text>
        <dbReference type="EC" id="2.4.1.18"/>
    </reaction>
</comment>
<evidence type="ECO:0000256" key="6">
    <source>
        <dbReference type="ARBA" id="ARBA00022679"/>
    </source>
</evidence>
<dbReference type="InterPro" id="IPR037439">
    <property type="entry name" value="Branching_enzy"/>
</dbReference>
<dbReference type="PIRSF" id="PIRSF000463">
    <property type="entry name" value="GlgB"/>
    <property type="match status" value="1"/>
</dbReference>
<dbReference type="PANTHER" id="PTHR43651:SF3">
    <property type="entry name" value="1,4-ALPHA-GLUCAN-BRANCHING ENZYME"/>
    <property type="match status" value="1"/>
</dbReference>
<dbReference type="Pfam" id="PF00128">
    <property type="entry name" value="Alpha-amylase"/>
    <property type="match status" value="1"/>
</dbReference>
<evidence type="ECO:0000256" key="3">
    <source>
        <dbReference type="ARBA" id="ARBA00009000"/>
    </source>
</evidence>
<dbReference type="EMBL" id="JACOOK010000005">
    <property type="protein sequence ID" value="MBC5617259.1"/>
    <property type="molecule type" value="Genomic_DNA"/>
</dbReference>
<accession>A0ABR7CNL7</accession>
<gene>
    <name evidence="9" type="ORF">H8S08_09565</name>
</gene>
<feature type="domain" description="Glycosyl hydrolase family 13 catalytic" evidence="8">
    <location>
        <begin position="191"/>
        <end position="554"/>
    </location>
</feature>
<evidence type="ECO:0000256" key="4">
    <source>
        <dbReference type="ARBA" id="ARBA00012541"/>
    </source>
</evidence>
<evidence type="ECO:0000256" key="5">
    <source>
        <dbReference type="ARBA" id="ARBA00022676"/>
    </source>
</evidence>
<proteinExistence type="inferred from homology"/>
<dbReference type="PANTHER" id="PTHR43651">
    <property type="entry name" value="1,4-ALPHA-GLUCAN-BRANCHING ENZYME"/>
    <property type="match status" value="1"/>
</dbReference>
<dbReference type="Gene3D" id="2.60.40.10">
    <property type="entry name" value="Immunoglobulins"/>
    <property type="match status" value="1"/>
</dbReference>
<keyword evidence="5" id="KW-0328">Glycosyltransferase</keyword>
<comment type="similarity">
    <text evidence="3">Belongs to the glycosyl hydrolase 13 family. GlgB subfamily.</text>
</comment>
<evidence type="ECO:0000313" key="10">
    <source>
        <dbReference type="Proteomes" id="UP000636891"/>
    </source>
</evidence>
<dbReference type="SUPFAM" id="SSF51445">
    <property type="entry name" value="(Trans)glycosidases"/>
    <property type="match status" value="1"/>
</dbReference>
<dbReference type="InterPro" id="IPR004193">
    <property type="entry name" value="Glyco_hydro_13_N"/>
</dbReference>
<sequence>MKTETIAQLPIVKKDPWLEPNAEDMLRRYDRYRERLSAIGKECGSLTEYANGYFYFGFQYDDALRGWWFREWLPGAKDVYLFGDFNGWQRTQLPLKKDGCGVWSVFLPDETYGERLVHGSKVKMLVHGDNGWLERIPSYIRRVVQDEHTKDYTGQLWAPAEPFDWRGDSFDIASVGSLLIYECHVGMAQEKEGVGTYCEFIKTILPHIKKAGYNTIQLMAVAEHPYYGSFGYHVSNFFAPSSRFGTPEELKALVRKAHTMGLAVIMDLVHSHYVKNINEGLNELDGTDHLYSPAGKAGDHPYWDSKLFDYGKEQVRHFLLSNIKYWLTEFHFDGFRFDGVTSMIYYHHGYTEFDSREKYFSPEVNEEALCYLTLANRLIHDLYPHAVTIAEDVSGMPGMCAAAEEGGVGFDYRLGMAVPDFWIKLLKEVPDEQWDIWQMWNMMTDRLPYVKTVAYCESHDQALVGDQTIAFRLMNKQMYTDMNRAAQNVVIDRGMALHKMIRLFTISLAGQAYLNFMGNEFGHPEWIDFPREGNGWSYAHARRLWSLAENGFLRYSYLGAFDRAMLKLVRKYDILGSGYAYNHLMDTANQTLAFSHGTTVFVFNWHPRNSIPDYAIPVPEPGRYRIVLTSDAPEFGGYGRIDPAVKAFSFSQTDSDGSTRPYIRIYNLCRSALVLTRMNR</sequence>
<dbReference type="InterPro" id="IPR013780">
    <property type="entry name" value="Glyco_hydro_b"/>
</dbReference>
<dbReference type="SUPFAM" id="SSF51011">
    <property type="entry name" value="Glycosyl hydrolase domain"/>
    <property type="match status" value="1"/>
</dbReference>
<dbReference type="CDD" id="cd11321">
    <property type="entry name" value="AmyAc_bac_euk_BE"/>
    <property type="match status" value="1"/>
</dbReference>
<dbReference type="InterPro" id="IPR006048">
    <property type="entry name" value="A-amylase/branching_C"/>
</dbReference>
<comment type="function">
    <text evidence="2">Catalyzes the formation of the alpha-1,6-glucosidic linkages in glycogen by scission of a 1,4-alpha-linked oligosaccharide from growing alpha-1,4-glucan chains and the subsequent attachment of the oligosaccharide to the alpha-1,6 position.</text>
</comment>
<evidence type="ECO:0000256" key="7">
    <source>
        <dbReference type="ARBA" id="ARBA00023277"/>
    </source>
</evidence>
<dbReference type="Gene3D" id="3.20.20.80">
    <property type="entry name" value="Glycosidases"/>
    <property type="match status" value="1"/>
</dbReference>
<evidence type="ECO:0000256" key="1">
    <source>
        <dbReference type="ARBA" id="ARBA00000826"/>
    </source>
</evidence>
<dbReference type="CDD" id="cd02854">
    <property type="entry name" value="E_set_GBE_euk_N"/>
    <property type="match status" value="1"/>
</dbReference>
<keyword evidence="6" id="KW-0808">Transferase</keyword>
<dbReference type="InterPro" id="IPR013783">
    <property type="entry name" value="Ig-like_fold"/>
</dbReference>
<dbReference type="Proteomes" id="UP000636891">
    <property type="component" value="Unassembled WGS sequence"/>
</dbReference>